<feature type="domain" description="Right handed beta helix" evidence="5">
    <location>
        <begin position="488"/>
        <end position="604"/>
    </location>
</feature>
<dbReference type="PANTHER" id="PTHR14695:SF8">
    <property type="entry name" value="SHC SH2 DOMAIN-BINDING PROTEIN 1"/>
    <property type="match status" value="1"/>
</dbReference>
<keyword evidence="3" id="KW-0206">Cytoskeleton</keyword>
<evidence type="ECO:0000256" key="4">
    <source>
        <dbReference type="SAM" id="MobiDB-lite"/>
    </source>
</evidence>
<dbReference type="InterPro" id="IPR011050">
    <property type="entry name" value="Pectin_lyase_fold/virulence"/>
</dbReference>
<comment type="caution">
    <text evidence="7">The sequence shown here is derived from an EMBL/GenBank/DDBJ whole genome shotgun (WGS) entry which is preliminary data.</text>
</comment>
<dbReference type="Pfam" id="PF23762">
    <property type="entry name" value="SHCBP_N"/>
    <property type="match status" value="1"/>
</dbReference>
<dbReference type="InterPro" id="IPR039448">
    <property type="entry name" value="Beta_helix"/>
</dbReference>
<feature type="compositionally biased region" description="Polar residues" evidence="4">
    <location>
        <begin position="13"/>
        <end position="25"/>
    </location>
</feature>
<dbReference type="EMBL" id="VEVO01000004">
    <property type="protein sequence ID" value="KAF0043578.1"/>
    <property type="molecule type" value="Genomic_DNA"/>
</dbReference>
<dbReference type="PANTHER" id="PTHR14695">
    <property type="entry name" value="SHC SH2-DOMAIN BINDING PROTEIN 1-RELATED"/>
    <property type="match status" value="1"/>
</dbReference>
<dbReference type="InterPro" id="IPR045140">
    <property type="entry name" value="SHCBP1-like"/>
</dbReference>
<dbReference type="Pfam" id="PF13229">
    <property type="entry name" value="Beta_helix"/>
    <property type="match status" value="1"/>
</dbReference>
<feature type="region of interest" description="Disordered" evidence="4">
    <location>
        <begin position="1"/>
        <end position="36"/>
    </location>
</feature>
<evidence type="ECO:0000259" key="5">
    <source>
        <dbReference type="Pfam" id="PF13229"/>
    </source>
</evidence>
<evidence type="ECO:0000256" key="2">
    <source>
        <dbReference type="ARBA" id="ARBA00022490"/>
    </source>
</evidence>
<dbReference type="InterPro" id="IPR057508">
    <property type="entry name" value="SHCBP-like_N"/>
</dbReference>
<feature type="region of interest" description="Disordered" evidence="4">
    <location>
        <begin position="656"/>
        <end position="715"/>
    </location>
</feature>
<keyword evidence="2" id="KW-0963">Cytoplasm</keyword>
<feature type="domain" description="SHC SH2" evidence="6">
    <location>
        <begin position="133"/>
        <end position="361"/>
    </location>
</feature>
<feature type="region of interest" description="Disordered" evidence="4">
    <location>
        <begin position="73"/>
        <end position="120"/>
    </location>
</feature>
<evidence type="ECO:0000313" key="8">
    <source>
        <dbReference type="Proteomes" id="UP000438429"/>
    </source>
</evidence>
<accession>A0A6A4TGK2</accession>
<dbReference type="SUPFAM" id="SSF51126">
    <property type="entry name" value="Pectin lyase-like"/>
    <property type="match status" value="1"/>
</dbReference>
<dbReference type="AlphaFoldDB" id="A0A6A4TGK2"/>
<gene>
    <name evidence="7" type="ORF">F2P81_004915</name>
</gene>
<evidence type="ECO:0000256" key="3">
    <source>
        <dbReference type="ARBA" id="ARBA00023212"/>
    </source>
</evidence>
<name>A0A6A4TGK2_SCOMX</name>
<dbReference type="Proteomes" id="UP000438429">
    <property type="component" value="Unassembled WGS sequence"/>
</dbReference>
<evidence type="ECO:0000313" key="7">
    <source>
        <dbReference type="EMBL" id="KAF0043578.1"/>
    </source>
</evidence>
<proteinExistence type="predicted"/>
<evidence type="ECO:0000259" key="6">
    <source>
        <dbReference type="Pfam" id="PF23762"/>
    </source>
</evidence>
<protein>
    <submittedName>
        <fullName evidence="7">Uncharacterized protein</fullName>
    </submittedName>
</protein>
<feature type="compositionally biased region" description="Low complexity" evidence="4">
    <location>
        <begin position="675"/>
        <end position="701"/>
    </location>
</feature>
<sequence>MEQQPRESGEQEPVTTPSTADLSSFVNVDLDDVENNNNVVPAERHVTQDENVYISSEPQFVHHSHAVVVPPALFQNDEDDGVESEEEEDDDDSGTDNFSLEKSGTRLQRRECGGGETPPVPDTFETRHLLFYERFKAYQDYMLGDCKPSEVQAFTADYLEKVVEPCDWLALWSTEVFDVLLEVRDMDLKELKACVSLVLPLQCDARGCELTEESAETLLEATQHKVPLQELQVVYEESGDFDQTALALEHLRFFYKHIWRQWDEEDEDDDFDYFVRCVEPRLRLYYDILEDRVPVGLVAEYKSLLEKCSQCFHQFSVLRSDLSPDSDSELDNVSMVEGLKLYDQLETFKRKLHIIENPLLRYVLGYKGNARQQCAQSRGPRVSGVKVVHVVTASCSSVQLQSLLSARLLPLCSCGDAEIQFHREPVSAVESCHQGDVVIVLPGIYSVESSIFIPDSITVEGFGYPDDVVIEKKNKGDTFVESTGADVRLSNIKFIQHDAIEGILCVRQGSLNMENCVLQCETTGVIVRTSAQLNMNMCDLYGSKGAGVEIYPGSVCSLISNGIHHCKDGILIKDFADELDVMPTVTLENNVIHNNEGYGVIVVKPNAHDHHWGPRPQGEGRQRSDSQDVTFKERNRWIMAKVTVLFPEDLAKDSAGEAAEDGQVGGASDPLLALTSSSNSSTAKSTESGGADGDATASASGRRWQFNRQSSRNKETCSRAVQDLTDHQIFLSVQGNQFRRNGMGDFGTFFY</sequence>
<comment type="subcellular location">
    <subcellularLocation>
        <location evidence="1">Cytoplasm</location>
        <location evidence="1">Cytoskeleton</location>
        <location evidence="1">Spindle</location>
    </subcellularLocation>
</comment>
<feature type="compositionally biased region" description="Acidic residues" evidence="4">
    <location>
        <begin position="76"/>
        <end position="94"/>
    </location>
</feature>
<feature type="compositionally biased region" description="Polar residues" evidence="4">
    <location>
        <begin position="97"/>
        <end position="106"/>
    </location>
</feature>
<organism evidence="7 8">
    <name type="scientific">Scophthalmus maximus</name>
    <name type="common">Turbot</name>
    <name type="synonym">Psetta maxima</name>
    <dbReference type="NCBI Taxonomy" id="52904"/>
    <lineage>
        <taxon>Eukaryota</taxon>
        <taxon>Metazoa</taxon>
        <taxon>Chordata</taxon>
        <taxon>Craniata</taxon>
        <taxon>Vertebrata</taxon>
        <taxon>Euteleostomi</taxon>
        <taxon>Actinopterygii</taxon>
        <taxon>Neopterygii</taxon>
        <taxon>Teleostei</taxon>
        <taxon>Neoteleostei</taxon>
        <taxon>Acanthomorphata</taxon>
        <taxon>Carangaria</taxon>
        <taxon>Pleuronectiformes</taxon>
        <taxon>Pleuronectoidei</taxon>
        <taxon>Scophthalmidae</taxon>
        <taxon>Scophthalmus</taxon>
    </lineage>
</organism>
<dbReference type="InterPro" id="IPR012334">
    <property type="entry name" value="Pectin_lyas_fold"/>
</dbReference>
<evidence type="ECO:0000256" key="1">
    <source>
        <dbReference type="ARBA" id="ARBA00004186"/>
    </source>
</evidence>
<reference evidence="7 8" key="1">
    <citation type="submission" date="2019-06" db="EMBL/GenBank/DDBJ databases">
        <title>Draft genomes of female and male turbot (Scophthalmus maximus).</title>
        <authorList>
            <person name="Xu H."/>
            <person name="Xu X.-W."/>
            <person name="Shao C."/>
            <person name="Chen S."/>
        </authorList>
    </citation>
    <scope>NUCLEOTIDE SEQUENCE [LARGE SCALE GENOMIC DNA]</scope>
    <source>
        <strain evidence="7">Ysfricsl-2016a</strain>
        <tissue evidence="7">Blood</tissue>
    </source>
</reference>
<dbReference type="GO" id="GO:0008543">
    <property type="term" value="P:fibroblast growth factor receptor signaling pathway"/>
    <property type="evidence" value="ECO:0007669"/>
    <property type="project" value="TreeGrafter"/>
</dbReference>
<dbReference type="GO" id="GO:0005819">
    <property type="term" value="C:spindle"/>
    <property type="evidence" value="ECO:0007669"/>
    <property type="project" value="UniProtKB-SubCell"/>
</dbReference>
<dbReference type="Gene3D" id="2.160.20.10">
    <property type="entry name" value="Single-stranded right-handed beta-helix, Pectin lyase-like"/>
    <property type="match status" value="1"/>
</dbReference>
<feature type="region of interest" description="Disordered" evidence="4">
    <location>
        <begin position="606"/>
        <end position="630"/>
    </location>
</feature>